<dbReference type="Proteomes" id="UP000789920">
    <property type="component" value="Unassembled WGS sequence"/>
</dbReference>
<feature type="non-terminal residue" evidence="1">
    <location>
        <position position="108"/>
    </location>
</feature>
<name>A0ACA9RZW6_9GLOM</name>
<proteinExistence type="predicted"/>
<evidence type="ECO:0000313" key="1">
    <source>
        <dbReference type="EMBL" id="CAG8817925.1"/>
    </source>
</evidence>
<keyword evidence="2" id="KW-1185">Reference proteome</keyword>
<feature type="non-terminal residue" evidence="1">
    <location>
        <position position="1"/>
    </location>
</feature>
<evidence type="ECO:0000313" key="2">
    <source>
        <dbReference type="Proteomes" id="UP000789920"/>
    </source>
</evidence>
<comment type="caution">
    <text evidence="1">The sequence shown here is derived from an EMBL/GenBank/DDBJ whole genome shotgun (WGS) entry which is preliminary data.</text>
</comment>
<organism evidence="1 2">
    <name type="scientific">Racocetra persica</name>
    <dbReference type="NCBI Taxonomy" id="160502"/>
    <lineage>
        <taxon>Eukaryota</taxon>
        <taxon>Fungi</taxon>
        <taxon>Fungi incertae sedis</taxon>
        <taxon>Mucoromycota</taxon>
        <taxon>Glomeromycotina</taxon>
        <taxon>Glomeromycetes</taxon>
        <taxon>Diversisporales</taxon>
        <taxon>Gigasporaceae</taxon>
        <taxon>Racocetra</taxon>
    </lineage>
</organism>
<protein>
    <submittedName>
        <fullName evidence="1">14967_t:CDS:1</fullName>
    </submittedName>
</protein>
<sequence>TIAIYLVVVLDKWLEFLAGITVKHPSTKTCVISIASYSVLDLFNHKLKQPIHLNKTEEALKEELNVAVPQLFSTTPRPQEVVEKKPKPGPTSCLPLSPFSPKKILNLN</sequence>
<gene>
    <name evidence="1" type="ORF">RPERSI_LOCUS24802</name>
</gene>
<reference evidence="1" key="1">
    <citation type="submission" date="2021-06" db="EMBL/GenBank/DDBJ databases">
        <authorList>
            <person name="Kallberg Y."/>
            <person name="Tangrot J."/>
            <person name="Rosling A."/>
        </authorList>
    </citation>
    <scope>NUCLEOTIDE SEQUENCE</scope>
    <source>
        <strain evidence="1">MA461A</strain>
    </source>
</reference>
<accession>A0ACA9RZW6</accession>
<dbReference type="EMBL" id="CAJVQC010080345">
    <property type="protein sequence ID" value="CAG8817925.1"/>
    <property type="molecule type" value="Genomic_DNA"/>
</dbReference>